<accession>A0A4Q0VUT1</accession>
<dbReference type="InterPro" id="IPR001387">
    <property type="entry name" value="Cro/C1-type_HTH"/>
</dbReference>
<dbReference type="CDD" id="cd00093">
    <property type="entry name" value="HTH_XRE"/>
    <property type="match status" value="1"/>
</dbReference>
<dbReference type="EMBL" id="QOUX01000026">
    <property type="protein sequence ID" value="RXJ02174.1"/>
    <property type="molecule type" value="Genomic_DNA"/>
</dbReference>
<sequence length="292" mass="33961">MNNIGEKIKLLRQESGITQKQLSDGICDRTFISKIEKGLVHPSADILNKICNKLDIPLDQLEYYHSEENYEYTKLLIADIRRSVQKRDYERVNSLVSSSIHSPHYQVGIMKPFLLWNKGLVLFYLNKENDRAISLLQDALEQIKQVPHTDAKEISIEITLSLAILSIETGNHPQAEDYFIQVEQLLNKARKLSIGSLRIKFYYNISTFYIMKCQYDKGLKFTQLGIKEGKSINKLDYLGDLYYHQGLCKSLLNINGNKEDFENALMIFNIQENQVLYNYVKEKMKKYILTES</sequence>
<gene>
    <name evidence="2" type="ORF">DS745_07195</name>
</gene>
<dbReference type="SUPFAM" id="SSF48452">
    <property type="entry name" value="TPR-like"/>
    <property type="match status" value="1"/>
</dbReference>
<dbReference type="PANTHER" id="PTHR37038">
    <property type="entry name" value="TRANSCRIPTIONAL REGULATOR-RELATED"/>
    <property type="match status" value="1"/>
</dbReference>
<dbReference type="InterPro" id="IPR011990">
    <property type="entry name" value="TPR-like_helical_dom_sf"/>
</dbReference>
<protein>
    <submittedName>
        <fullName evidence="2">XRE family transcriptional regulator</fullName>
    </submittedName>
</protein>
<dbReference type="AlphaFoldDB" id="A0A4Q0VUT1"/>
<name>A0A4Q0VUT1_9BACI</name>
<dbReference type="GO" id="GO:0003677">
    <property type="term" value="F:DNA binding"/>
    <property type="evidence" value="ECO:0007669"/>
    <property type="project" value="InterPro"/>
</dbReference>
<feature type="domain" description="HTH cro/C1-type" evidence="1">
    <location>
        <begin position="8"/>
        <end position="61"/>
    </location>
</feature>
<dbReference type="InterPro" id="IPR053163">
    <property type="entry name" value="HTH-type_regulator_Rgg"/>
</dbReference>
<dbReference type="OrthoDB" id="1150409at2"/>
<dbReference type="PROSITE" id="PS50943">
    <property type="entry name" value="HTH_CROC1"/>
    <property type="match status" value="1"/>
</dbReference>
<proteinExistence type="predicted"/>
<dbReference type="Proteomes" id="UP000290649">
    <property type="component" value="Unassembled WGS sequence"/>
</dbReference>
<dbReference type="RefSeq" id="WP_129077590.1">
    <property type="nucleotide sequence ID" value="NZ_QOUX01000026.1"/>
</dbReference>
<evidence type="ECO:0000259" key="1">
    <source>
        <dbReference type="PROSITE" id="PS50943"/>
    </source>
</evidence>
<dbReference type="Pfam" id="PF18768">
    <property type="entry name" value="RNPP_C"/>
    <property type="match status" value="1"/>
</dbReference>
<reference evidence="2 3" key="1">
    <citation type="journal article" date="2019" name="Int. J. Syst. Evol. Microbiol.">
        <title>Anaerobacillus alkaliphilus sp. nov., a novel alkaliphilic and moderately halophilic bacterium.</title>
        <authorList>
            <person name="Borsodi A.K."/>
            <person name="Aszalos J.M."/>
            <person name="Bihari P."/>
            <person name="Nagy I."/>
            <person name="Schumann P."/>
            <person name="Sproer C."/>
            <person name="Kovacs A.L."/>
            <person name="Boka K."/>
            <person name="Dobosy P."/>
            <person name="Ovari M."/>
            <person name="Szili-Kovacs T."/>
            <person name="Toth E."/>
        </authorList>
    </citation>
    <scope>NUCLEOTIDE SEQUENCE [LARGE SCALE GENOMIC DNA]</scope>
    <source>
        <strain evidence="2 3">B16-10</strain>
    </source>
</reference>
<dbReference type="PANTHER" id="PTHR37038:SF14">
    <property type="entry name" value="TRANSCRIPTIONAL ACTIVATOR"/>
    <property type="match status" value="1"/>
</dbReference>
<comment type="caution">
    <text evidence="2">The sequence shown here is derived from an EMBL/GenBank/DDBJ whole genome shotgun (WGS) entry which is preliminary data.</text>
</comment>
<evidence type="ECO:0000313" key="2">
    <source>
        <dbReference type="EMBL" id="RXJ02174.1"/>
    </source>
</evidence>
<dbReference type="Gene3D" id="1.25.40.10">
    <property type="entry name" value="Tetratricopeptide repeat domain"/>
    <property type="match status" value="1"/>
</dbReference>
<dbReference type="InterPro" id="IPR010982">
    <property type="entry name" value="Lambda_DNA-bd_dom_sf"/>
</dbReference>
<dbReference type="Pfam" id="PF01381">
    <property type="entry name" value="HTH_3"/>
    <property type="match status" value="1"/>
</dbReference>
<organism evidence="2 3">
    <name type="scientific">Anaerobacillus alkaliphilus</name>
    <dbReference type="NCBI Taxonomy" id="1548597"/>
    <lineage>
        <taxon>Bacteria</taxon>
        <taxon>Bacillati</taxon>
        <taxon>Bacillota</taxon>
        <taxon>Bacilli</taxon>
        <taxon>Bacillales</taxon>
        <taxon>Bacillaceae</taxon>
        <taxon>Anaerobacillus</taxon>
    </lineage>
</organism>
<evidence type="ECO:0000313" key="3">
    <source>
        <dbReference type="Proteomes" id="UP000290649"/>
    </source>
</evidence>
<keyword evidence="3" id="KW-1185">Reference proteome</keyword>
<dbReference type="SUPFAM" id="SSF47413">
    <property type="entry name" value="lambda repressor-like DNA-binding domains"/>
    <property type="match status" value="1"/>
</dbReference>
<dbReference type="InterPro" id="IPR041315">
    <property type="entry name" value="PlcR_TPR"/>
</dbReference>
<dbReference type="SMART" id="SM00530">
    <property type="entry name" value="HTH_XRE"/>
    <property type="match status" value="1"/>
</dbReference>